<evidence type="ECO:0000313" key="1">
    <source>
        <dbReference type="EMBL" id="RXI42330.1"/>
    </source>
</evidence>
<reference evidence="1 2" key="1">
    <citation type="submission" date="2017-09" db="EMBL/GenBank/DDBJ databases">
        <title>Genomics of the genus Arcobacter.</title>
        <authorList>
            <person name="Perez-Cataluna A."/>
            <person name="Figueras M.J."/>
            <person name="Salas-Masso N."/>
        </authorList>
    </citation>
    <scope>NUCLEOTIDE SEQUENCE [LARGE SCALE GENOMIC DNA]</scope>
    <source>
        <strain evidence="1 2">CECT 7834</strain>
    </source>
</reference>
<name>A0AA94JW26_9BACT</name>
<dbReference type="EMBL" id="NXII01000004">
    <property type="protein sequence ID" value="RXI42330.1"/>
    <property type="molecule type" value="Genomic_DNA"/>
</dbReference>
<dbReference type="Proteomes" id="UP000290378">
    <property type="component" value="Unassembled WGS sequence"/>
</dbReference>
<sequence length="109" mass="12574">MMIIPKDAKQIEVKKATVPFFEKDNILYFDTSETAIPQPMINALAGLELLENYSKLVMINHKIPLGLFPKIEIFFDYEVEEFENFVKVTFSKKKDILINLTNINSNCQG</sequence>
<organism evidence="1 2">
    <name type="scientific">Arcobacter cloacae</name>
    <dbReference type="NCBI Taxonomy" id="1054034"/>
    <lineage>
        <taxon>Bacteria</taxon>
        <taxon>Pseudomonadati</taxon>
        <taxon>Campylobacterota</taxon>
        <taxon>Epsilonproteobacteria</taxon>
        <taxon>Campylobacterales</taxon>
        <taxon>Arcobacteraceae</taxon>
        <taxon>Arcobacter</taxon>
    </lineage>
</organism>
<dbReference type="AlphaFoldDB" id="A0AA94JW26"/>
<protein>
    <recommendedName>
        <fullName evidence="3">DUF2249 domain-containing protein</fullName>
    </recommendedName>
</protein>
<comment type="caution">
    <text evidence="1">The sequence shown here is derived from an EMBL/GenBank/DDBJ whole genome shotgun (WGS) entry which is preliminary data.</text>
</comment>
<accession>A0AA94JW26</accession>
<gene>
    <name evidence="1" type="ORF">CP963_04585</name>
</gene>
<evidence type="ECO:0000313" key="2">
    <source>
        <dbReference type="Proteomes" id="UP000290378"/>
    </source>
</evidence>
<proteinExistence type="predicted"/>
<evidence type="ECO:0008006" key="3">
    <source>
        <dbReference type="Google" id="ProtNLM"/>
    </source>
</evidence>
<keyword evidence="2" id="KW-1185">Reference proteome</keyword>